<evidence type="ECO:0008006" key="6">
    <source>
        <dbReference type="Google" id="ProtNLM"/>
    </source>
</evidence>
<feature type="transmembrane region" description="Helical" evidence="3">
    <location>
        <begin position="350"/>
        <end position="375"/>
    </location>
</feature>
<comment type="subcellular location">
    <subcellularLocation>
        <location evidence="1">Membrane</location>
        <topology evidence="1">Multi-pass membrane protein</topology>
    </subcellularLocation>
</comment>
<evidence type="ECO:0000313" key="4">
    <source>
        <dbReference type="EMBL" id="KAJ5456790.1"/>
    </source>
</evidence>
<keyword evidence="5" id="KW-1185">Reference proteome</keyword>
<gene>
    <name evidence="4" type="ORF">N7530_012064</name>
</gene>
<dbReference type="InterPro" id="IPR050327">
    <property type="entry name" value="Proton-linked_MCT"/>
</dbReference>
<dbReference type="Proteomes" id="UP001147760">
    <property type="component" value="Unassembled WGS sequence"/>
</dbReference>
<reference evidence="4" key="1">
    <citation type="submission" date="2022-12" db="EMBL/GenBank/DDBJ databases">
        <authorList>
            <person name="Petersen C."/>
        </authorList>
    </citation>
    <scope>NUCLEOTIDE SEQUENCE</scope>
    <source>
        <strain evidence="4">IBT 17660</strain>
    </source>
</reference>
<feature type="transmembrane region" description="Helical" evidence="3">
    <location>
        <begin position="387"/>
        <end position="408"/>
    </location>
</feature>
<name>A0A9W9WEN6_9EURO</name>
<comment type="similarity">
    <text evidence="2">Belongs to the major facilitator superfamily. Monocarboxylate porter (TC 2.A.1.13) family.</text>
</comment>
<feature type="transmembrane region" description="Helical" evidence="3">
    <location>
        <begin position="324"/>
        <end position="344"/>
    </location>
</feature>
<feature type="transmembrane region" description="Helical" evidence="3">
    <location>
        <begin position="414"/>
        <end position="436"/>
    </location>
</feature>
<feature type="transmembrane region" description="Helical" evidence="3">
    <location>
        <begin position="124"/>
        <end position="143"/>
    </location>
</feature>
<dbReference type="AlphaFoldDB" id="A0A9W9WEN6"/>
<reference evidence="4" key="2">
    <citation type="journal article" date="2023" name="IMA Fungus">
        <title>Comparative genomic study of the Penicillium genus elucidates a diverse pangenome and 15 lateral gene transfer events.</title>
        <authorList>
            <person name="Petersen C."/>
            <person name="Sorensen T."/>
            <person name="Nielsen M.R."/>
            <person name="Sondergaard T.E."/>
            <person name="Sorensen J.L."/>
            <person name="Fitzpatrick D.A."/>
            <person name="Frisvad J.C."/>
            <person name="Nielsen K.L."/>
        </authorList>
    </citation>
    <scope>NUCLEOTIDE SEQUENCE</scope>
    <source>
        <strain evidence="4">IBT 17660</strain>
    </source>
</reference>
<dbReference type="Pfam" id="PF07690">
    <property type="entry name" value="MFS_1"/>
    <property type="match status" value="1"/>
</dbReference>
<evidence type="ECO:0000256" key="3">
    <source>
        <dbReference type="SAM" id="Phobius"/>
    </source>
</evidence>
<feature type="transmembrane region" description="Helical" evidence="3">
    <location>
        <begin position="294"/>
        <end position="312"/>
    </location>
</feature>
<feature type="transmembrane region" description="Helical" evidence="3">
    <location>
        <begin position="184"/>
        <end position="204"/>
    </location>
</feature>
<keyword evidence="3" id="KW-0472">Membrane</keyword>
<sequence>MAATNATNRPANVNADFEDVLLRPAAALTAPSFVRSTLIRLRFQPIADSGPPPDGGIMAWSQVLGAHFTVCNTWGYVTTFGMFQSHYEQILPLSASSISWIGGIQVFLLFFVGTFSGRAADAGFFRPIWALGAVLTLFGIFMTSFCYQFWQFFLAQGVCMGLGSGLMFCPVLSLMPTYFARHRALAVGFAATGSAVGGLIFPAVFEQLLPQIGFPWTVRALGLLTLAMLSLSFILLRQRVPPRKSSRIVDWKAFQEPAYFTFAVGMFFNFWGLYIAFFYITTFARQVTGLSQESSTYLLLILNGVGLFARTVPNFLADRFAGPINLLIPSTLLSGVLLLCWISITTAPKLYTFTVFYGIFSAAVQALFPASLASLTSDMKKIGVRMGMVLSIVSFAALTGSPIAGALVSRDNGGYLFAQVFAGVSMFVGTGLLVIARVSKAGFSFMVKV</sequence>
<organism evidence="4 5">
    <name type="scientific">Penicillium desertorum</name>
    <dbReference type="NCBI Taxonomy" id="1303715"/>
    <lineage>
        <taxon>Eukaryota</taxon>
        <taxon>Fungi</taxon>
        <taxon>Dikarya</taxon>
        <taxon>Ascomycota</taxon>
        <taxon>Pezizomycotina</taxon>
        <taxon>Eurotiomycetes</taxon>
        <taxon>Eurotiomycetidae</taxon>
        <taxon>Eurotiales</taxon>
        <taxon>Aspergillaceae</taxon>
        <taxon>Penicillium</taxon>
    </lineage>
</organism>
<dbReference type="Gene3D" id="1.20.1250.20">
    <property type="entry name" value="MFS general substrate transporter like domains"/>
    <property type="match status" value="2"/>
</dbReference>
<feature type="transmembrane region" description="Helical" evidence="3">
    <location>
        <begin position="257"/>
        <end position="282"/>
    </location>
</feature>
<accession>A0A9W9WEN6</accession>
<evidence type="ECO:0000313" key="5">
    <source>
        <dbReference type="Proteomes" id="UP001147760"/>
    </source>
</evidence>
<protein>
    <recommendedName>
        <fullName evidence="6">Major facilitator superfamily (MFS) profile domain-containing protein</fullName>
    </recommendedName>
</protein>
<proteinExistence type="inferred from homology"/>
<keyword evidence="3" id="KW-0812">Transmembrane</keyword>
<feature type="transmembrane region" description="Helical" evidence="3">
    <location>
        <begin position="216"/>
        <end position="236"/>
    </location>
</feature>
<feature type="transmembrane region" description="Helical" evidence="3">
    <location>
        <begin position="90"/>
        <end position="112"/>
    </location>
</feature>
<feature type="transmembrane region" description="Helical" evidence="3">
    <location>
        <begin position="149"/>
        <end position="172"/>
    </location>
</feature>
<keyword evidence="3" id="KW-1133">Transmembrane helix</keyword>
<dbReference type="EMBL" id="JAPWDO010000009">
    <property type="protein sequence ID" value="KAJ5456790.1"/>
    <property type="molecule type" value="Genomic_DNA"/>
</dbReference>
<comment type="caution">
    <text evidence="4">The sequence shown here is derived from an EMBL/GenBank/DDBJ whole genome shotgun (WGS) entry which is preliminary data.</text>
</comment>
<evidence type="ECO:0000256" key="2">
    <source>
        <dbReference type="ARBA" id="ARBA00006727"/>
    </source>
</evidence>
<dbReference type="OrthoDB" id="6499973at2759"/>
<dbReference type="SUPFAM" id="SSF103473">
    <property type="entry name" value="MFS general substrate transporter"/>
    <property type="match status" value="1"/>
</dbReference>
<dbReference type="GO" id="GO:0022857">
    <property type="term" value="F:transmembrane transporter activity"/>
    <property type="evidence" value="ECO:0007669"/>
    <property type="project" value="InterPro"/>
</dbReference>
<dbReference type="GO" id="GO:0016020">
    <property type="term" value="C:membrane"/>
    <property type="evidence" value="ECO:0007669"/>
    <property type="project" value="UniProtKB-SubCell"/>
</dbReference>
<dbReference type="InterPro" id="IPR011701">
    <property type="entry name" value="MFS"/>
</dbReference>
<dbReference type="InterPro" id="IPR036259">
    <property type="entry name" value="MFS_trans_sf"/>
</dbReference>
<evidence type="ECO:0000256" key="1">
    <source>
        <dbReference type="ARBA" id="ARBA00004141"/>
    </source>
</evidence>
<dbReference type="PANTHER" id="PTHR11360:SF130">
    <property type="entry name" value="MAJOR FACILITATOR SUPERFAMILY (MFS) PROFILE DOMAIN-CONTAINING PROTEIN-RELATED"/>
    <property type="match status" value="1"/>
</dbReference>
<dbReference type="PANTHER" id="PTHR11360">
    <property type="entry name" value="MONOCARBOXYLATE TRANSPORTER"/>
    <property type="match status" value="1"/>
</dbReference>